<reference evidence="1 2" key="1">
    <citation type="journal article" date="2015" name="Nature">
        <title>rRNA introns, odd ribosomes, and small enigmatic genomes across a large radiation of phyla.</title>
        <authorList>
            <person name="Brown C.T."/>
            <person name="Hug L.A."/>
            <person name="Thomas B.C."/>
            <person name="Sharon I."/>
            <person name="Castelle C.J."/>
            <person name="Singh A."/>
            <person name="Wilkins M.J."/>
            <person name="Williams K.H."/>
            <person name="Banfield J.F."/>
        </authorList>
    </citation>
    <scope>NUCLEOTIDE SEQUENCE [LARGE SCALE GENOMIC DNA]</scope>
</reference>
<protein>
    <submittedName>
        <fullName evidence="1">Uncharacterized protein</fullName>
    </submittedName>
</protein>
<evidence type="ECO:0000313" key="2">
    <source>
        <dbReference type="Proteomes" id="UP000034235"/>
    </source>
</evidence>
<sequence length="59" mass="6656">MIETRNTTSVEAKVRINQALKFCPSDVIKRPTGSERYAVLTEDRSFPTLMRRPAVVDCG</sequence>
<organism evidence="1 2">
    <name type="scientific">Candidatus Daviesbacteria bacterium GW2011_GWA2_38_24</name>
    <dbReference type="NCBI Taxonomy" id="1618422"/>
    <lineage>
        <taxon>Bacteria</taxon>
        <taxon>Candidatus Daviesiibacteriota</taxon>
    </lineage>
</organism>
<accession>A0A0G0JR11</accession>
<evidence type="ECO:0000313" key="1">
    <source>
        <dbReference type="EMBL" id="KKQ65540.1"/>
    </source>
</evidence>
<proteinExistence type="predicted"/>
<gene>
    <name evidence="1" type="ORF">US86_C0010G0014</name>
</gene>
<dbReference type="EMBL" id="LBUP01000010">
    <property type="protein sequence ID" value="KKQ65540.1"/>
    <property type="molecule type" value="Genomic_DNA"/>
</dbReference>
<comment type="caution">
    <text evidence="1">The sequence shown here is derived from an EMBL/GenBank/DDBJ whole genome shotgun (WGS) entry which is preliminary data.</text>
</comment>
<dbReference type="Proteomes" id="UP000034235">
    <property type="component" value="Unassembled WGS sequence"/>
</dbReference>
<dbReference type="AlphaFoldDB" id="A0A0G0JR11"/>
<name>A0A0G0JR11_9BACT</name>